<evidence type="ECO:0000256" key="16">
    <source>
        <dbReference type="ARBA" id="ARBA00023242"/>
    </source>
</evidence>
<evidence type="ECO:0000256" key="4">
    <source>
        <dbReference type="ARBA" id="ARBA00008223"/>
    </source>
</evidence>
<keyword evidence="16" id="KW-0539">Nucleus</keyword>
<keyword evidence="7" id="KW-0285">Flavoprotein</keyword>
<dbReference type="GO" id="GO:0046872">
    <property type="term" value="F:metal ion binding"/>
    <property type="evidence" value="ECO:0007669"/>
    <property type="project" value="UniProtKB-KW"/>
</dbReference>
<dbReference type="InterPro" id="IPR002938">
    <property type="entry name" value="FAD-bd"/>
</dbReference>
<dbReference type="SUPFAM" id="SSF47576">
    <property type="entry name" value="Calponin-homology domain, CH-domain"/>
    <property type="match status" value="1"/>
</dbReference>
<dbReference type="SUPFAM" id="SSF51905">
    <property type="entry name" value="FAD/NAD(P)-binding domain"/>
    <property type="match status" value="1"/>
</dbReference>
<dbReference type="Proteomes" id="UP001652741">
    <property type="component" value="Chromosome ssa26"/>
</dbReference>
<comment type="subcellular location">
    <subcellularLocation>
        <location evidence="3">Cytoplasm</location>
    </subcellularLocation>
    <subcellularLocation>
        <location evidence="2">Nucleus</location>
    </subcellularLocation>
</comment>
<dbReference type="FunFam" id="3.50.50.60:FF:000004">
    <property type="entry name" value="protein-methionine sulfoxide oxidase MICAL2 isoform X1"/>
    <property type="match status" value="1"/>
</dbReference>
<dbReference type="Pfam" id="PF01494">
    <property type="entry name" value="FAD_binding_3"/>
    <property type="match status" value="1"/>
</dbReference>
<keyword evidence="10 18" id="KW-0862">Zinc</keyword>
<reference evidence="23" key="1">
    <citation type="submission" date="2025-08" db="UniProtKB">
        <authorList>
            <consortium name="RefSeq"/>
        </authorList>
    </citation>
    <scope>IDENTIFICATION</scope>
</reference>
<dbReference type="AlphaFoldDB" id="A0A1S3PU84"/>
<comment type="similarity">
    <text evidence="4">Belongs to the Mical family.</text>
</comment>
<dbReference type="SMART" id="SM00033">
    <property type="entry name" value="CH"/>
    <property type="match status" value="1"/>
</dbReference>
<dbReference type="PROSITE" id="PS50023">
    <property type="entry name" value="LIM_DOMAIN_2"/>
    <property type="match status" value="1"/>
</dbReference>
<feature type="domain" description="LIM zinc-binding" evidence="21">
    <location>
        <begin position="820"/>
        <end position="882"/>
    </location>
</feature>
<dbReference type="Pfam" id="PF00412">
    <property type="entry name" value="LIM"/>
    <property type="match status" value="1"/>
</dbReference>
<dbReference type="GO" id="GO:0005737">
    <property type="term" value="C:cytoplasm"/>
    <property type="evidence" value="ECO:0007669"/>
    <property type="project" value="UniProtKB-SubCell"/>
</dbReference>
<feature type="domain" description="Calponin-homology (CH)" evidence="20">
    <location>
        <begin position="517"/>
        <end position="623"/>
    </location>
</feature>
<dbReference type="Gene3D" id="1.10.418.10">
    <property type="entry name" value="Calponin-like domain"/>
    <property type="match status" value="1"/>
</dbReference>
<evidence type="ECO:0000256" key="6">
    <source>
        <dbReference type="ARBA" id="ARBA00022490"/>
    </source>
</evidence>
<dbReference type="PROSITE" id="PS00478">
    <property type="entry name" value="LIM_DOMAIN_1"/>
    <property type="match status" value="1"/>
</dbReference>
<dbReference type="Pfam" id="PF25413">
    <property type="entry name" value="Rossman_Mical"/>
    <property type="match status" value="1"/>
</dbReference>
<keyword evidence="8 18" id="KW-0479">Metal-binding</keyword>
<keyword evidence="15" id="KW-0009">Actin-binding</keyword>
<evidence type="ECO:0000256" key="7">
    <source>
        <dbReference type="ARBA" id="ARBA00022630"/>
    </source>
</evidence>
<evidence type="ECO:0000256" key="3">
    <source>
        <dbReference type="ARBA" id="ARBA00004496"/>
    </source>
</evidence>
<proteinExistence type="inferred from homology"/>
<dbReference type="InterPro" id="IPR036188">
    <property type="entry name" value="FAD/NAD-bd_sf"/>
</dbReference>
<keyword evidence="22" id="KW-1185">Reference proteome</keyword>
<keyword evidence="13" id="KW-0503">Monooxygenase</keyword>
<evidence type="ECO:0000313" key="22">
    <source>
        <dbReference type="Proteomes" id="UP001652741"/>
    </source>
</evidence>
<dbReference type="GO" id="GO:0003779">
    <property type="term" value="F:actin binding"/>
    <property type="evidence" value="ECO:0007669"/>
    <property type="project" value="UniProtKB-KW"/>
</dbReference>
<dbReference type="GO" id="GO:0005634">
    <property type="term" value="C:nucleus"/>
    <property type="evidence" value="ECO:0007669"/>
    <property type="project" value="UniProtKB-SubCell"/>
</dbReference>
<dbReference type="Gene3D" id="3.50.50.60">
    <property type="entry name" value="FAD/NAD(P)-binding domain"/>
    <property type="match status" value="1"/>
</dbReference>
<organism evidence="22 23">
    <name type="scientific">Salmo salar</name>
    <name type="common">Atlantic salmon</name>
    <dbReference type="NCBI Taxonomy" id="8030"/>
    <lineage>
        <taxon>Eukaryota</taxon>
        <taxon>Metazoa</taxon>
        <taxon>Chordata</taxon>
        <taxon>Craniata</taxon>
        <taxon>Vertebrata</taxon>
        <taxon>Euteleostomi</taxon>
        <taxon>Actinopterygii</taxon>
        <taxon>Neopterygii</taxon>
        <taxon>Teleostei</taxon>
        <taxon>Protacanthopterygii</taxon>
        <taxon>Salmoniformes</taxon>
        <taxon>Salmonidae</taxon>
        <taxon>Salmoninae</taxon>
        <taxon>Salmo</taxon>
    </lineage>
</organism>
<evidence type="ECO:0000259" key="21">
    <source>
        <dbReference type="PROSITE" id="PS50023"/>
    </source>
</evidence>
<name>A0A1S3PU84_SALSA</name>
<sequence>MGETEEEKDQAGKLFENFIQASTCKGTLQSFNLLCRLLDLDPQDHETFYCSLKTRLTSWRAKALWTKLDKRTCHKEYKKGQACVGTKCLIIGGGPCGLRTAIELALLGAKVVVIEKRDTFSRNNVLHLWPYTIHDLKGLGAKKFYGKFCAGAIDHISIRQLQLMLLKIALLVAVEFHVNVEFVKLLEPPENQENDGPGWRAEIRPADHPVASIDFDVVVGADGRRNTLEGFKRKEFRGKLAIAITANFVNRNTTAEAKVEEISGVAFIFNQKFFLDLKEETGIDLENIVYYKDNTHYFVMTAKKQSLLDKGVIIHDYIDTEMLLSSENVNQEALLGYAREAADFGTNYQLPTLDFAINACGQPDVAMFDFTSMYASENAALVRERFGHQLLVALVGDSLLEPFWPMGTGCARGFLAAFDSAWMVKRWAEGRTPLEVLAERESLYRILPQTTTENIGKNFEQYTIDPGTRYPNLISTCVRQNQVRHLYINGELPVKSCSLERNATIRRPVNLARRESEIRPGRLLTWCQKQTEGYRNVSVTDLTTSWQSGLALCALIHRFRSHLIEFDSLNEEDSANNLQLACDLAEREFGIRPFTTGEEMAAGQEPDKTRMVTYLSKFYELFRGTPLPVSDSRGADENSEDYPSKAVRSMNKVLNLVPRKRVPKDEKKLEDTDPTYKRRRKVCSYLEEATNFSSQSASCVGEGREVKENKVRSMASQLLSKFEESNPSFTLRRQCHSSGSTYVSQQQRTAILQPKPEPGFNNVKQRTVGKVSLAIAARAETLVTLYETDHRPKASSPCSPPASAPLSPGSLRREFPGSGDKCHSCQKRVYVVERISAEGLYFHRECFCCDTCGSVLRQGGHAFDSEQGKLYCKLHFTHRKNGMNHRRTFNSHLGQNGAEVQEGPGRQTPDCDTTEGLQSQSPGTFSSRLRKSLSWPLSVTRAVCDSPRLLSRWVHGTAHAVGLHFRANAQDYVFLYELLSLGVPLLFMLQEVLLQMYSETGPVSQSIQPLLLWLEEHLGHRLM</sequence>
<evidence type="ECO:0000256" key="18">
    <source>
        <dbReference type="PROSITE-ProRule" id="PRU00125"/>
    </source>
</evidence>
<comment type="cofactor">
    <cofactor evidence="1">
        <name>FAD</name>
        <dbReference type="ChEBI" id="CHEBI:57692"/>
    </cofactor>
</comment>
<dbReference type="EC" id="1.14.13.225" evidence="5"/>
<evidence type="ECO:0000256" key="13">
    <source>
        <dbReference type="ARBA" id="ARBA00023033"/>
    </source>
</evidence>
<dbReference type="PRINTS" id="PR00420">
    <property type="entry name" value="RNGMNOXGNASE"/>
</dbReference>
<dbReference type="InterPro" id="IPR057494">
    <property type="entry name" value="Rossman_Mical"/>
</dbReference>
<evidence type="ECO:0000256" key="15">
    <source>
        <dbReference type="ARBA" id="ARBA00023203"/>
    </source>
</evidence>
<dbReference type="Pfam" id="PF00307">
    <property type="entry name" value="CH"/>
    <property type="match status" value="1"/>
</dbReference>
<keyword evidence="14 18" id="KW-0440">LIM domain</keyword>
<dbReference type="SUPFAM" id="SSF57716">
    <property type="entry name" value="Glucocorticoid receptor-like (DNA-binding domain)"/>
    <property type="match status" value="2"/>
</dbReference>
<evidence type="ECO:0000256" key="19">
    <source>
        <dbReference type="SAM" id="MobiDB-lite"/>
    </source>
</evidence>
<keyword evidence="6" id="KW-0963">Cytoplasm</keyword>
<dbReference type="InterPro" id="IPR001715">
    <property type="entry name" value="CH_dom"/>
</dbReference>
<evidence type="ECO:0000256" key="10">
    <source>
        <dbReference type="ARBA" id="ARBA00022833"/>
    </source>
</evidence>
<feature type="region of interest" description="Disordered" evidence="19">
    <location>
        <begin position="895"/>
        <end position="925"/>
    </location>
</feature>
<dbReference type="PANTHER" id="PTHR23167:SF39">
    <property type="entry name" value="[F-ACTIN]-MONOOXYGENASE MICAL2"/>
    <property type="match status" value="1"/>
</dbReference>
<dbReference type="GO" id="GO:0120501">
    <property type="term" value="F:F-actin monooxygenase activity"/>
    <property type="evidence" value="ECO:0007669"/>
    <property type="project" value="UniProtKB-EC"/>
</dbReference>
<evidence type="ECO:0000313" key="23">
    <source>
        <dbReference type="RefSeq" id="XP_014030784.1"/>
    </source>
</evidence>
<evidence type="ECO:0000256" key="17">
    <source>
        <dbReference type="ARBA" id="ARBA00049522"/>
    </source>
</evidence>
<evidence type="ECO:0000256" key="12">
    <source>
        <dbReference type="ARBA" id="ARBA00023002"/>
    </source>
</evidence>
<dbReference type="SMART" id="SM00132">
    <property type="entry name" value="LIM"/>
    <property type="match status" value="1"/>
</dbReference>
<evidence type="ECO:0000259" key="20">
    <source>
        <dbReference type="PROSITE" id="PS50021"/>
    </source>
</evidence>
<evidence type="ECO:0000256" key="14">
    <source>
        <dbReference type="ARBA" id="ARBA00023038"/>
    </source>
</evidence>
<evidence type="ECO:0000256" key="9">
    <source>
        <dbReference type="ARBA" id="ARBA00022827"/>
    </source>
</evidence>
<accession>A0A1S3PU84</accession>
<comment type="catalytic activity">
    <reaction evidence="17">
        <text>L-methionyl-[F-actin] + NADPH + O2 + H(+) = L-methionyl-(R)-S-oxide-[F-actin] + NADP(+) + H2O</text>
        <dbReference type="Rhea" id="RHEA:51308"/>
        <dbReference type="Rhea" id="RHEA-COMP:12953"/>
        <dbReference type="Rhea" id="RHEA-COMP:12956"/>
        <dbReference type="ChEBI" id="CHEBI:15377"/>
        <dbReference type="ChEBI" id="CHEBI:15378"/>
        <dbReference type="ChEBI" id="CHEBI:15379"/>
        <dbReference type="ChEBI" id="CHEBI:16044"/>
        <dbReference type="ChEBI" id="CHEBI:45764"/>
        <dbReference type="ChEBI" id="CHEBI:57783"/>
        <dbReference type="ChEBI" id="CHEBI:58349"/>
        <dbReference type="EC" id="1.14.13.225"/>
    </reaction>
</comment>
<dbReference type="Gene3D" id="2.10.110.10">
    <property type="entry name" value="Cysteine Rich Protein"/>
    <property type="match status" value="1"/>
</dbReference>
<evidence type="ECO:0000256" key="8">
    <source>
        <dbReference type="ARBA" id="ARBA00022723"/>
    </source>
</evidence>
<evidence type="ECO:0000256" key="11">
    <source>
        <dbReference type="ARBA" id="ARBA00022857"/>
    </source>
</evidence>
<dbReference type="PROSITE" id="PS50021">
    <property type="entry name" value="CH"/>
    <property type="match status" value="1"/>
</dbReference>
<dbReference type="InterPro" id="IPR001781">
    <property type="entry name" value="Znf_LIM"/>
</dbReference>
<keyword evidence="11" id="KW-0521">NADP</keyword>
<gene>
    <name evidence="23" type="primary">mical2a</name>
</gene>
<evidence type="ECO:0000256" key="1">
    <source>
        <dbReference type="ARBA" id="ARBA00001974"/>
    </source>
</evidence>
<feature type="region of interest" description="Disordered" evidence="19">
    <location>
        <begin position="790"/>
        <end position="812"/>
    </location>
</feature>
<protein>
    <recommendedName>
        <fullName evidence="5">F-actin monooxygenase</fullName>
        <ecNumber evidence="5">1.14.13.225</ecNumber>
    </recommendedName>
</protein>
<dbReference type="InterPro" id="IPR050540">
    <property type="entry name" value="F-actin_Monoox_Mical"/>
</dbReference>
<feature type="compositionally biased region" description="Polar residues" evidence="19">
    <location>
        <begin position="915"/>
        <end position="925"/>
    </location>
</feature>
<dbReference type="PANTHER" id="PTHR23167">
    <property type="entry name" value="CALPONIN HOMOLOGY DOMAIN-CONTAINING PROTEIN DDB_G0272472-RELATED"/>
    <property type="match status" value="1"/>
</dbReference>
<dbReference type="GO" id="GO:0071949">
    <property type="term" value="F:FAD binding"/>
    <property type="evidence" value="ECO:0007669"/>
    <property type="project" value="InterPro"/>
</dbReference>
<keyword evidence="12" id="KW-0560">Oxidoreductase</keyword>
<dbReference type="RefSeq" id="XP_014030784.1">
    <property type="nucleotide sequence ID" value="XM_014175309.2"/>
</dbReference>
<evidence type="ECO:0000256" key="2">
    <source>
        <dbReference type="ARBA" id="ARBA00004123"/>
    </source>
</evidence>
<keyword evidence="9" id="KW-0274">FAD</keyword>
<dbReference type="InterPro" id="IPR036872">
    <property type="entry name" value="CH_dom_sf"/>
</dbReference>
<evidence type="ECO:0000256" key="5">
    <source>
        <dbReference type="ARBA" id="ARBA00012709"/>
    </source>
</evidence>